<dbReference type="InterPro" id="IPR000531">
    <property type="entry name" value="Beta-barrel_TonB"/>
</dbReference>
<comment type="subcellular location">
    <subcellularLocation>
        <location evidence="1">Cell outer membrane</location>
    </subcellularLocation>
</comment>
<keyword evidence="7" id="KW-1185">Reference proteome</keyword>
<keyword evidence="3" id="KW-0998">Cell outer membrane</keyword>
<protein>
    <submittedName>
        <fullName evidence="6">TonB-dependent receptor domain-containing protein</fullName>
    </submittedName>
</protein>
<keyword evidence="6" id="KW-0675">Receptor</keyword>
<reference evidence="6 7" key="1">
    <citation type="submission" date="2024-11" db="EMBL/GenBank/DDBJ databases">
        <title>Draft genome sequences of two bacteria associated to sugarcane roots in Colombia.</title>
        <authorList>
            <person name="Pardo-Diaz S."/>
            <person name="Masmela-Mendoza J."/>
            <person name="Delgadillo-Duran P."/>
            <person name="Bautista E.J."/>
            <person name="Rojas-Tapias D.F."/>
        </authorList>
    </citation>
    <scope>NUCLEOTIDE SEQUENCE [LARGE SCALE GENOMIC DNA]</scope>
    <source>
        <strain evidence="6 7">Ap18</strain>
    </source>
</reference>
<evidence type="ECO:0000313" key="7">
    <source>
        <dbReference type="Proteomes" id="UP001628281"/>
    </source>
</evidence>
<dbReference type="EMBL" id="JBJLSN010000051">
    <property type="protein sequence ID" value="MFL7904543.1"/>
    <property type="molecule type" value="Genomic_DNA"/>
</dbReference>
<comment type="caution">
    <text evidence="6">The sequence shown here is derived from an EMBL/GenBank/DDBJ whole genome shotgun (WGS) entry which is preliminary data.</text>
</comment>
<dbReference type="Proteomes" id="UP001628281">
    <property type="component" value="Unassembled WGS sequence"/>
</dbReference>
<dbReference type="SUPFAM" id="SSF56935">
    <property type="entry name" value="Porins"/>
    <property type="match status" value="1"/>
</dbReference>
<dbReference type="Gene3D" id="2.40.170.20">
    <property type="entry name" value="TonB-dependent receptor, beta-barrel domain"/>
    <property type="match status" value="1"/>
</dbReference>
<accession>A0ABW8VE58</accession>
<dbReference type="Pfam" id="PF00593">
    <property type="entry name" value="TonB_dep_Rec_b-barrel"/>
    <property type="match status" value="1"/>
</dbReference>
<dbReference type="InterPro" id="IPR036942">
    <property type="entry name" value="Beta-barrel_TonB_sf"/>
</dbReference>
<organism evidence="6 7">
    <name type="scientific">Azospirillum argentinense</name>
    <dbReference type="NCBI Taxonomy" id="2970906"/>
    <lineage>
        <taxon>Bacteria</taxon>
        <taxon>Pseudomonadati</taxon>
        <taxon>Pseudomonadota</taxon>
        <taxon>Alphaproteobacteria</taxon>
        <taxon>Rhodospirillales</taxon>
        <taxon>Azospirillaceae</taxon>
        <taxon>Azospirillum</taxon>
    </lineage>
</organism>
<evidence type="ECO:0000259" key="5">
    <source>
        <dbReference type="Pfam" id="PF00593"/>
    </source>
</evidence>
<feature type="region of interest" description="Disordered" evidence="4">
    <location>
        <begin position="144"/>
        <end position="197"/>
    </location>
</feature>
<feature type="compositionally biased region" description="Basic and acidic residues" evidence="4">
    <location>
        <begin position="42"/>
        <end position="80"/>
    </location>
</feature>
<evidence type="ECO:0000313" key="6">
    <source>
        <dbReference type="EMBL" id="MFL7904543.1"/>
    </source>
</evidence>
<sequence>MGSVGRPHPAHHCISPDEPSALEECGELRLERRHAAGQPQQLHRDLSRPATDRRPLRRDVAQPAVWHEERVGRRLRRQPDHFQNSRNSPYRGTSSVDPFDPSPGLFVNLAGTTARLRSKTDQYALFLEDRLSVTDRLALVGGLRHGGRSGRQSDLAVPCPEGFRPVHRPPDRSGRQAVLPGGTHGRSPPTTSSRTSC</sequence>
<evidence type="ECO:0000256" key="1">
    <source>
        <dbReference type="ARBA" id="ARBA00004442"/>
    </source>
</evidence>
<feature type="domain" description="TonB-dependent receptor-like beta-barrel" evidence="5">
    <location>
        <begin position="82"/>
        <end position="145"/>
    </location>
</feature>
<gene>
    <name evidence="6" type="ORF">ACJ41P_25680</name>
</gene>
<dbReference type="RefSeq" id="WP_407825379.1">
    <property type="nucleotide sequence ID" value="NZ_JBJLSN010000051.1"/>
</dbReference>
<feature type="compositionally biased region" description="Low complexity" evidence="4">
    <location>
        <begin position="185"/>
        <end position="197"/>
    </location>
</feature>
<keyword evidence="2" id="KW-0472">Membrane</keyword>
<feature type="region of interest" description="Disordered" evidence="4">
    <location>
        <begin position="34"/>
        <end position="101"/>
    </location>
</feature>
<proteinExistence type="predicted"/>
<evidence type="ECO:0000256" key="4">
    <source>
        <dbReference type="SAM" id="MobiDB-lite"/>
    </source>
</evidence>
<evidence type="ECO:0000256" key="3">
    <source>
        <dbReference type="ARBA" id="ARBA00023237"/>
    </source>
</evidence>
<evidence type="ECO:0000256" key="2">
    <source>
        <dbReference type="ARBA" id="ARBA00023136"/>
    </source>
</evidence>
<name>A0ABW8VE58_9PROT</name>
<feature type="compositionally biased region" description="Polar residues" evidence="4">
    <location>
        <begin position="81"/>
        <end position="96"/>
    </location>
</feature>